<dbReference type="EMBL" id="CP029346">
    <property type="protein sequence ID" value="AWL07963.1"/>
    <property type="molecule type" value="Genomic_DNA"/>
</dbReference>
<evidence type="ECO:0000313" key="1">
    <source>
        <dbReference type="EMBL" id="AWL07963.1"/>
    </source>
</evidence>
<organism evidence="1 2">
    <name type="scientific">Aquirufa nivalisilvae</name>
    <dbReference type="NCBI Taxonomy" id="2516557"/>
    <lineage>
        <taxon>Bacteria</taxon>
        <taxon>Pseudomonadati</taxon>
        <taxon>Bacteroidota</taxon>
        <taxon>Cytophagia</taxon>
        <taxon>Cytophagales</taxon>
        <taxon>Flectobacillaceae</taxon>
        <taxon>Aquirufa</taxon>
    </lineage>
</organism>
<dbReference type="Proteomes" id="UP000245468">
    <property type="component" value="Chromosome"/>
</dbReference>
<reference evidence="2" key="1">
    <citation type="submission" date="2018-05" db="EMBL/GenBank/DDBJ databases">
        <title>Pseudarcicella sp. HME7025 Genome sequencing and assembly.</title>
        <authorList>
            <person name="Kim H."/>
            <person name="Kang H."/>
            <person name="Joh K."/>
        </authorList>
    </citation>
    <scope>NUCLEOTIDE SEQUENCE [LARGE SCALE GENOMIC DNA]</scope>
    <source>
        <strain evidence="2">HME7025</strain>
    </source>
</reference>
<keyword evidence="2" id="KW-1185">Reference proteome</keyword>
<name>A0A2S2DRE9_9BACT</name>
<evidence type="ECO:0000313" key="2">
    <source>
        <dbReference type="Proteomes" id="UP000245468"/>
    </source>
</evidence>
<protein>
    <submittedName>
        <fullName evidence="1">Uncharacterized protein</fullName>
    </submittedName>
</protein>
<sequence length="84" mass="9679">MKNIIMIEHEAIESAAEHSYSKLSEIWVQMRKDIAEGNQIRVNTKSKRIIGHGFKDLYDLTTLNLFINKFEAEFGDIIGINPDK</sequence>
<accession>A0A2S2DRE9</accession>
<gene>
    <name evidence="1" type="ORF">HME7025_00078</name>
</gene>
<dbReference type="AlphaFoldDB" id="A0A2S2DRE9"/>
<proteinExistence type="predicted"/>
<dbReference type="KEGG" id="psez:HME7025_00078"/>